<keyword evidence="3" id="KW-1185">Reference proteome</keyword>
<name>A0A067MDF8_BOTB1</name>
<dbReference type="STRING" id="930990.A0A067MDF8"/>
<sequence>MGSKNRANSPTLSDSSLDSLKIEPAPTPSPRPTPLAKHAKLNGISPTKTPARASPRPVTPRTNNAPQLRRSPNKPLYPPNAPAWIRTCLETLKAEHPHDDFFALPRPVPPNAPTGAPLEWRLKCVDCPGKLYTPGPEESLQNFEVHLKNRMHRGNVNKRIQNQSSSQRRS</sequence>
<evidence type="ECO:0000256" key="1">
    <source>
        <dbReference type="SAM" id="MobiDB-lite"/>
    </source>
</evidence>
<gene>
    <name evidence="2" type="ORF">BOTBODRAFT_360492</name>
</gene>
<reference evidence="3" key="1">
    <citation type="journal article" date="2014" name="Proc. Natl. Acad. Sci. U.S.A.">
        <title>Extensive sampling of basidiomycete genomes demonstrates inadequacy of the white-rot/brown-rot paradigm for wood decay fungi.</title>
        <authorList>
            <person name="Riley R."/>
            <person name="Salamov A.A."/>
            <person name="Brown D.W."/>
            <person name="Nagy L.G."/>
            <person name="Floudas D."/>
            <person name="Held B.W."/>
            <person name="Levasseur A."/>
            <person name="Lombard V."/>
            <person name="Morin E."/>
            <person name="Otillar R."/>
            <person name="Lindquist E.A."/>
            <person name="Sun H."/>
            <person name="LaButti K.M."/>
            <person name="Schmutz J."/>
            <person name="Jabbour D."/>
            <person name="Luo H."/>
            <person name="Baker S.E."/>
            <person name="Pisabarro A.G."/>
            <person name="Walton J.D."/>
            <person name="Blanchette R.A."/>
            <person name="Henrissat B."/>
            <person name="Martin F."/>
            <person name="Cullen D."/>
            <person name="Hibbett D.S."/>
            <person name="Grigoriev I.V."/>
        </authorList>
    </citation>
    <scope>NUCLEOTIDE SEQUENCE [LARGE SCALE GENOMIC DNA]</scope>
    <source>
        <strain evidence="3">FD-172 SS1</strain>
    </source>
</reference>
<dbReference type="OrthoDB" id="515064at2759"/>
<feature type="region of interest" description="Disordered" evidence="1">
    <location>
        <begin position="1"/>
        <end position="80"/>
    </location>
</feature>
<evidence type="ECO:0000313" key="2">
    <source>
        <dbReference type="EMBL" id="KDQ13788.1"/>
    </source>
</evidence>
<organism evidence="2 3">
    <name type="scientific">Botryobasidium botryosum (strain FD-172 SS1)</name>
    <dbReference type="NCBI Taxonomy" id="930990"/>
    <lineage>
        <taxon>Eukaryota</taxon>
        <taxon>Fungi</taxon>
        <taxon>Dikarya</taxon>
        <taxon>Basidiomycota</taxon>
        <taxon>Agaricomycotina</taxon>
        <taxon>Agaricomycetes</taxon>
        <taxon>Cantharellales</taxon>
        <taxon>Botryobasidiaceae</taxon>
        <taxon>Botryobasidium</taxon>
    </lineage>
</organism>
<dbReference type="HOGENOM" id="CLU_1570372_0_0_1"/>
<evidence type="ECO:0000313" key="3">
    <source>
        <dbReference type="Proteomes" id="UP000027195"/>
    </source>
</evidence>
<proteinExistence type="predicted"/>
<feature type="compositionally biased region" description="Polar residues" evidence="1">
    <location>
        <begin position="1"/>
        <end position="11"/>
    </location>
</feature>
<dbReference type="EMBL" id="KL198041">
    <property type="protein sequence ID" value="KDQ13788.1"/>
    <property type="molecule type" value="Genomic_DNA"/>
</dbReference>
<dbReference type="InParanoid" id="A0A067MDF8"/>
<accession>A0A067MDF8</accession>
<protein>
    <submittedName>
        <fullName evidence="2">Uncharacterized protein</fullName>
    </submittedName>
</protein>
<dbReference type="AlphaFoldDB" id="A0A067MDF8"/>
<dbReference type="Proteomes" id="UP000027195">
    <property type="component" value="Unassembled WGS sequence"/>
</dbReference>